<feature type="region of interest" description="Disordered" evidence="1">
    <location>
        <begin position="52"/>
        <end position="71"/>
    </location>
</feature>
<dbReference type="EMBL" id="JARKIB010000286">
    <property type="protein sequence ID" value="KAJ7716772.1"/>
    <property type="molecule type" value="Genomic_DNA"/>
</dbReference>
<sequence length="318" mass="34510">MTANSNQLCRCQSTASGSGSVAALNCSQISQANNGWVGAMEHLFPATSSLNHRTRGAAQSTPALPPDPNLRKSTINIDPLAGQRYINIDVHVSLPTDLPNTILHLPQFIYAVLGAVAIFEWLLGLANKGNRSKEGDIYMRRQPASCTQTLSDLLADRILFAKQKILVRHRRLIIKFVVANFGITGLADRRSPSGPPHCHSCLFTLMHDIFSVENEKGRASGWTPPQCESDGETDNDSDIEGLHDFLTPQAAQQQGAATQVSNVTSGSTVTLETRVAPQPRSATQVPQPPVVYPQVRNGDLWDGPWVPQPAKYGGLFDI</sequence>
<organism evidence="2 3">
    <name type="scientific">Mycena metata</name>
    <dbReference type="NCBI Taxonomy" id="1033252"/>
    <lineage>
        <taxon>Eukaryota</taxon>
        <taxon>Fungi</taxon>
        <taxon>Dikarya</taxon>
        <taxon>Basidiomycota</taxon>
        <taxon>Agaricomycotina</taxon>
        <taxon>Agaricomycetes</taxon>
        <taxon>Agaricomycetidae</taxon>
        <taxon>Agaricales</taxon>
        <taxon>Marasmiineae</taxon>
        <taxon>Mycenaceae</taxon>
        <taxon>Mycena</taxon>
    </lineage>
</organism>
<feature type="compositionally biased region" description="Polar residues" evidence="1">
    <location>
        <begin position="52"/>
        <end position="62"/>
    </location>
</feature>
<dbReference type="Proteomes" id="UP001215598">
    <property type="component" value="Unassembled WGS sequence"/>
</dbReference>
<feature type="compositionally biased region" description="Acidic residues" evidence="1">
    <location>
        <begin position="229"/>
        <end position="239"/>
    </location>
</feature>
<comment type="caution">
    <text evidence="2">The sequence shown here is derived from an EMBL/GenBank/DDBJ whole genome shotgun (WGS) entry which is preliminary data.</text>
</comment>
<name>A0AAD7MGS8_9AGAR</name>
<gene>
    <name evidence="2" type="ORF">B0H16DRAFT_1476521</name>
</gene>
<dbReference type="AlphaFoldDB" id="A0AAD7MGS8"/>
<evidence type="ECO:0000313" key="3">
    <source>
        <dbReference type="Proteomes" id="UP001215598"/>
    </source>
</evidence>
<reference evidence="2" key="1">
    <citation type="submission" date="2023-03" db="EMBL/GenBank/DDBJ databases">
        <title>Massive genome expansion in bonnet fungi (Mycena s.s.) driven by repeated elements and novel gene families across ecological guilds.</title>
        <authorList>
            <consortium name="Lawrence Berkeley National Laboratory"/>
            <person name="Harder C.B."/>
            <person name="Miyauchi S."/>
            <person name="Viragh M."/>
            <person name="Kuo A."/>
            <person name="Thoen E."/>
            <person name="Andreopoulos B."/>
            <person name="Lu D."/>
            <person name="Skrede I."/>
            <person name="Drula E."/>
            <person name="Henrissat B."/>
            <person name="Morin E."/>
            <person name="Kohler A."/>
            <person name="Barry K."/>
            <person name="LaButti K."/>
            <person name="Morin E."/>
            <person name="Salamov A."/>
            <person name="Lipzen A."/>
            <person name="Mereny Z."/>
            <person name="Hegedus B."/>
            <person name="Baldrian P."/>
            <person name="Stursova M."/>
            <person name="Weitz H."/>
            <person name="Taylor A."/>
            <person name="Grigoriev I.V."/>
            <person name="Nagy L.G."/>
            <person name="Martin F."/>
            <person name="Kauserud H."/>
        </authorList>
    </citation>
    <scope>NUCLEOTIDE SEQUENCE</scope>
    <source>
        <strain evidence="2">CBHHK182m</strain>
    </source>
</reference>
<keyword evidence="3" id="KW-1185">Reference proteome</keyword>
<feature type="region of interest" description="Disordered" evidence="1">
    <location>
        <begin position="217"/>
        <end position="240"/>
    </location>
</feature>
<proteinExistence type="predicted"/>
<evidence type="ECO:0000256" key="1">
    <source>
        <dbReference type="SAM" id="MobiDB-lite"/>
    </source>
</evidence>
<evidence type="ECO:0000313" key="2">
    <source>
        <dbReference type="EMBL" id="KAJ7716772.1"/>
    </source>
</evidence>
<protein>
    <submittedName>
        <fullName evidence="2">Uncharacterized protein</fullName>
    </submittedName>
</protein>
<accession>A0AAD7MGS8</accession>